<feature type="domain" description="Phosphodiester glycosidase" evidence="1">
    <location>
        <begin position="34"/>
        <end position="188"/>
    </location>
</feature>
<reference evidence="2" key="2">
    <citation type="journal article" date="2021" name="PeerJ">
        <title>Extensive microbial diversity within the chicken gut microbiome revealed by metagenomics and culture.</title>
        <authorList>
            <person name="Gilroy R."/>
            <person name="Ravi A."/>
            <person name="Getino M."/>
            <person name="Pursley I."/>
            <person name="Horton D.L."/>
            <person name="Alikhan N.F."/>
            <person name="Baker D."/>
            <person name="Gharbi K."/>
            <person name="Hall N."/>
            <person name="Watson M."/>
            <person name="Adriaenssens E.M."/>
            <person name="Foster-Nyarko E."/>
            <person name="Jarju S."/>
            <person name="Secka A."/>
            <person name="Antonio M."/>
            <person name="Oren A."/>
            <person name="Chaudhuri R.R."/>
            <person name="La Ragione R."/>
            <person name="Hildebrand F."/>
            <person name="Pallen M.J."/>
        </authorList>
    </citation>
    <scope>NUCLEOTIDE SEQUENCE</scope>
    <source>
        <strain evidence="2">CHK191-8634</strain>
    </source>
</reference>
<proteinExistence type="predicted"/>
<keyword evidence="2" id="KW-0378">Hydrolase</keyword>
<evidence type="ECO:0000313" key="2">
    <source>
        <dbReference type="EMBL" id="HIU43855.1"/>
    </source>
</evidence>
<evidence type="ECO:0000259" key="1">
    <source>
        <dbReference type="Pfam" id="PF09992"/>
    </source>
</evidence>
<dbReference type="InterPro" id="IPR018711">
    <property type="entry name" value="NAGPA"/>
</dbReference>
<sequence>MKIDIQIPFTELARCECFVADKPTTAQAVQAQTGADLVINASIFNLRSGEILSRIVAGGAVYGVKAAPAWGIGFPDGGTPVRTWDNGIGCLHYLGPYSYAVVDGEVRDGLNDSARRGRMLVGLTEDSLVVLGFDDADPSACSTGTACKGMLGRGCVFAVNLDGGASVQFAGVYGSCTGGRKVPAFLCIYLKKSESGGNTLRAIATKRQPVYTAAGVEEKNRYIDKNDRCTLGQITQNLLIPVTYPTPSGPRDAFVRSLEGFTQG</sequence>
<dbReference type="AlphaFoldDB" id="A0A9D1LL85"/>
<name>A0A9D1LL85_9CLOT</name>
<dbReference type="Proteomes" id="UP000824073">
    <property type="component" value="Unassembled WGS sequence"/>
</dbReference>
<dbReference type="Pfam" id="PF09992">
    <property type="entry name" value="NAGPA"/>
    <property type="match status" value="1"/>
</dbReference>
<protein>
    <submittedName>
        <fullName evidence="2">Phosphodiester glycosidase family protein</fullName>
    </submittedName>
</protein>
<evidence type="ECO:0000313" key="3">
    <source>
        <dbReference type="Proteomes" id="UP000824073"/>
    </source>
</evidence>
<accession>A0A9D1LL85</accession>
<dbReference type="EMBL" id="DVMR01000050">
    <property type="protein sequence ID" value="HIU43855.1"/>
    <property type="molecule type" value="Genomic_DNA"/>
</dbReference>
<comment type="caution">
    <text evidence="2">The sequence shown here is derived from an EMBL/GenBank/DDBJ whole genome shotgun (WGS) entry which is preliminary data.</text>
</comment>
<reference evidence="2" key="1">
    <citation type="submission" date="2020-10" db="EMBL/GenBank/DDBJ databases">
        <authorList>
            <person name="Gilroy R."/>
        </authorList>
    </citation>
    <scope>NUCLEOTIDE SEQUENCE</scope>
    <source>
        <strain evidence="2">CHK191-8634</strain>
    </source>
</reference>
<gene>
    <name evidence="2" type="ORF">IAB67_06120</name>
</gene>
<dbReference type="GO" id="GO:0016798">
    <property type="term" value="F:hydrolase activity, acting on glycosyl bonds"/>
    <property type="evidence" value="ECO:0007669"/>
    <property type="project" value="UniProtKB-KW"/>
</dbReference>
<keyword evidence="2" id="KW-0326">Glycosidase</keyword>
<organism evidence="2 3">
    <name type="scientific">Candidatus Ventrousia excrementavium</name>
    <dbReference type="NCBI Taxonomy" id="2840961"/>
    <lineage>
        <taxon>Bacteria</taxon>
        <taxon>Bacillati</taxon>
        <taxon>Bacillota</taxon>
        <taxon>Clostridia</taxon>
        <taxon>Eubacteriales</taxon>
        <taxon>Clostridiaceae</taxon>
        <taxon>Clostridiaceae incertae sedis</taxon>
        <taxon>Candidatus Ventrousia</taxon>
    </lineage>
</organism>